<organism evidence="2 3">
    <name type="scientific">Cylindrobasidium torrendii FP15055 ss-10</name>
    <dbReference type="NCBI Taxonomy" id="1314674"/>
    <lineage>
        <taxon>Eukaryota</taxon>
        <taxon>Fungi</taxon>
        <taxon>Dikarya</taxon>
        <taxon>Basidiomycota</taxon>
        <taxon>Agaricomycotina</taxon>
        <taxon>Agaricomycetes</taxon>
        <taxon>Agaricomycetidae</taxon>
        <taxon>Agaricales</taxon>
        <taxon>Marasmiineae</taxon>
        <taxon>Physalacriaceae</taxon>
        <taxon>Cylindrobasidium</taxon>
    </lineage>
</organism>
<protein>
    <recommendedName>
        <fullName evidence="1">Ribonuclease H1 N-terminal domain-containing protein</fullName>
    </recommendedName>
</protein>
<dbReference type="AlphaFoldDB" id="A0A0D7ASB4"/>
<sequence>MSVYLTPPGTSCDIDETASAATDLTEAEIERSFVFLTPPPSENTAHLGRARWPLYWYKRGTTKVTDSRRSSADIEALVQAVAAMRIPDRNRCWYAIRNKGGTEYTDSWSVAGRAAVCDSALVQCLTSRRLVPSGHTTAYVVFIGHETGVVRTWRKCQNLVSGVPYNIYQGYQTYELAVKAYNHALANRFVHKSGQLPADWRLNVREPGPLFVGVASKKFYVVFRGICPGVYTTYLEAMISVLGVNGNVFRSYDNEV</sequence>
<evidence type="ECO:0000313" key="3">
    <source>
        <dbReference type="Proteomes" id="UP000054007"/>
    </source>
</evidence>
<proteinExistence type="predicted"/>
<dbReference type="InterPro" id="IPR037056">
    <property type="entry name" value="RNase_H1_N_sf"/>
</dbReference>
<dbReference type="EMBL" id="KN881331">
    <property type="protein sequence ID" value="KIY60714.1"/>
    <property type="molecule type" value="Genomic_DNA"/>
</dbReference>
<feature type="domain" description="Ribonuclease H1 N-terminal" evidence="1">
    <location>
        <begin position="138"/>
        <end position="178"/>
    </location>
</feature>
<dbReference type="OrthoDB" id="3070714at2759"/>
<evidence type="ECO:0000313" key="2">
    <source>
        <dbReference type="EMBL" id="KIY60714.1"/>
    </source>
</evidence>
<keyword evidence="3" id="KW-1185">Reference proteome</keyword>
<dbReference type="SUPFAM" id="SSF55658">
    <property type="entry name" value="L9 N-domain-like"/>
    <property type="match status" value="2"/>
</dbReference>
<gene>
    <name evidence="2" type="ORF">CYLTODRAFT_460499</name>
</gene>
<dbReference type="InterPro" id="IPR011320">
    <property type="entry name" value="RNase_H1_N"/>
</dbReference>
<dbReference type="Pfam" id="PF01693">
    <property type="entry name" value="Cauli_VI"/>
    <property type="match status" value="2"/>
</dbReference>
<dbReference type="Gene3D" id="3.40.970.10">
    <property type="entry name" value="Ribonuclease H1, N-terminal domain"/>
    <property type="match status" value="2"/>
</dbReference>
<dbReference type="Proteomes" id="UP000054007">
    <property type="component" value="Unassembled WGS sequence"/>
</dbReference>
<accession>A0A0D7ASB4</accession>
<evidence type="ECO:0000259" key="1">
    <source>
        <dbReference type="Pfam" id="PF01693"/>
    </source>
</evidence>
<feature type="domain" description="Ribonuclease H1 N-terminal" evidence="1">
    <location>
        <begin position="218"/>
        <end position="255"/>
    </location>
</feature>
<dbReference type="STRING" id="1314674.A0A0D7ASB4"/>
<reference evidence="2 3" key="1">
    <citation type="journal article" date="2015" name="Fungal Genet. Biol.">
        <title>Evolution of novel wood decay mechanisms in Agaricales revealed by the genome sequences of Fistulina hepatica and Cylindrobasidium torrendii.</title>
        <authorList>
            <person name="Floudas D."/>
            <person name="Held B.W."/>
            <person name="Riley R."/>
            <person name="Nagy L.G."/>
            <person name="Koehler G."/>
            <person name="Ransdell A.S."/>
            <person name="Younus H."/>
            <person name="Chow J."/>
            <person name="Chiniquy J."/>
            <person name="Lipzen A."/>
            <person name="Tritt A."/>
            <person name="Sun H."/>
            <person name="Haridas S."/>
            <person name="LaButti K."/>
            <person name="Ohm R.A."/>
            <person name="Kues U."/>
            <person name="Blanchette R.A."/>
            <person name="Grigoriev I.V."/>
            <person name="Minto R.E."/>
            <person name="Hibbett D.S."/>
        </authorList>
    </citation>
    <scope>NUCLEOTIDE SEQUENCE [LARGE SCALE GENOMIC DNA]</scope>
    <source>
        <strain evidence="2 3">FP15055 ss-10</strain>
    </source>
</reference>
<dbReference type="InterPro" id="IPR009027">
    <property type="entry name" value="Ribosomal_bL9/RNase_H1_N"/>
</dbReference>
<name>A0A0D7ASB4_9AGAR</name>